<protein>
    <submittedName>
        <fullName evidence="1">Uncharacterized protein</fullName>
    </submittedName>
</protein>
<sequence length="41" mass="4765">MDGRSVIERLNERFMHLSTCALSADQSATLIRQTAEERWKN</sequence>
<reference evidence="1 2" key="1">
    <citation type="submission" date="2017-06" db="EMBL/GenBank/DDBJ databases">
        <authorList>
            <person name="Kim H.J."/>
            <person name="Triplett B.A."/>
        </authorList>
    </citation>
    <scope>NUCLEOTIDE SEQUENCE [LARGE SCALE GENOMIC DNA]</scope>
    <source>
        <strain evidence="1 2">DSM 44715</strain>
    </source>
</reference>
<organism evidence="1 2">
    <name type="scientific">Actinomadura meyerae</name>
    <dbReference type="NCBI Taxonomy" id="240840"/>
    <lineage>
        <taxon>Bacteria</taxon>
        <taxon>Bacillati</taxon>
        <taxon>Actinomycetota</taxon>
        <taxon>Actinomycetes</taxon>
        <taxon>Streptosporangiales</taxon>
        <taxon>Thermomonosporaceae</taxon>
        <taxon>Actinomadura</taxon>
    </lineage>
</organism>
<dbReference type="EMBL" id="FZOR01000005">
    <property type="protein sequence ID" value="SNS52674.1"/>
    <property type="molecule type" value="Genomic_DNA"/>
</dbReference>
<accession>A0A239F9B4</accession>
<evidence type="ECO:0000313" key="2">
    <source>
        <dbReference type="Proteomes" id="UP000198318"/>
    </source>
</evidence>
<dbReference type="Proteomes" id="UP000198318">
    <property type="component" value="Unassembled WGS sequence"/>
</dbReference>
<evidence type="ECO:0000313" key="1">
    <source>
        <dbReference type="EMBL" id="SNS52674.1"/>
    </source>
</evidence>
<proteinExistence type="predicted"/>
<gene>
    <name evidence="1" type="ORF">SAMN05443665_1005197</name>
</gene>
<name>A0A239F9B4_9ACTN</name>
<dbReference type="AlphaFoldDB" id="A0A239F9B4"/>
<keyword evidence="2" id="KW-1185">Reference proteome</keyword>